<dbReference type="EMBL" id="ML178822">
    <property type="protein sequence ID" value="TFL02512.1"/>
    <property type="molecule type" value="Genomic_DNA"/>
</dbReference>
<dbReference type="Proteomes" id="UP000305067">
    <property type="component" value="Unassembled WGS sequence"/>
</dbReference>
<evidence type="ECO:0000313" key="2">
    <source>
        <dbReference type="Proteomes" id="UP000305067"/>
    </source>
</evidence>
<keyword evidence="2" id="KW-1185">Reference proteome</keyword>
<reference evidence="1 2" key="1">
    <citation type="journal article" date="2019" name="Nat. Ecol. Evol.">
        <title>Megaphylogeny resolves global patterns of mushroom evolution.</title>
        <authorList>
            <person name="Varga T."/>
            <person name="Krizsan K."/>
            <person name="Foldi C."/>
            <person name="Dima B."/>
            <person name="Sanchez-Garcia M."/>
            <person name="Sanchez-Ramirez S."/>
            <person name="Szollosi G.J."/>
            <person name="Szarkandi J.G."/>
            <person name="Papp V."/>
            <person name="Albert L."/>
            <person name="Andreopoulos W."/>
            <person name="Angelini C."/>
            <person name="Antonin V."/>
            <person name="Barry K.W."/>
            <person name="Bougher N.L."/>
            <person name="Buchanan P."/>
            <person name="Buyck B."/>
            <person name="Bense V."/>
            <person name="Catcheside P."/>
            <person name="Chovatia M."/>
            <person name="Cooper J."/>
            <person name="Damon W."/>
            <person name="Desjardin D."/>
            <person name="Finy P."/>
            <person name="Geml J."/>
            <person name="Haridas S."/>
            <person name="Hughes K."/>
            <person name="Justo A."/>
            <person name="Karasinski D."/>
            <person name="Kautmanova I."/>
            <person name="Kiss B."/>
            <person name="Kocsube S."/>
            <person name="Kotiranta H."/>
            <person name="LaButti K.M."/>
            <person name="Lechner B.E."/>
            <person name="Liimatainen K."/>
            <person name="Lipzen A."/>
            <person name="Lukacs Z."/>
            <person name="Mihaltcheva S."/>
            <person name="Morgado L.N."/>
            <person name="Niskanen T."/>
            <person name="Noordeloos M.E."/>
            <person name="Ohm R.A."/>
            <person name="Ortiz-Santana B."/>
            <person name="Ovrebo C."/>
            <person name="Racz N."/>
            <person name="Riley R."/>
            <person name="Savchenko A."/>
            <person name="Shiryaev A."/>
            <person name="Soop K."/>
            <person name="Spirin V."/>
            <person name="Szebenyi C."/>
            <person name="Tomsovsky M."/>
            <person name="Tulloss R.E."/>
            <person name="Uehling J."/>
            <person name="Grigoriev I.V."/>
            <person name="Vagvolgyi C."/>
            <person name="Papp T."/>
            <person name="Martin F.M."/>
            <person name="Miettinen O."/>
            <person name="Hibbett D.S."/>
            <person name="Nagy L.G."/>
        </authorList>
    </citation>
    <scope>NUCLEOTIDE SEQUENCE [LARGE SCALE GENOMIC DNA]</scope>
    <source>
        <strain evidence="1 2">CBS 309.79</strain>
    </source>
</reference>
<dbReference type="OrthoDB" id="3056809at2759"/>
<name>A0A5C3QL69_9AGAR</name>
<evidence type="ECO:0000313" key="1">
    <source>
        <dbReference type="EMBL" id="TFL02512.1"/>
    </source>
</evidence>
<gene>
    <name evidence="1" type="ORF">BDV98DRAFT_430547</name>
</gene>
<dbReference type="AlphaFoldDB" id="A0A5C3QL69"/>
<protein>
    <submittedName>
        <fullName evidence="1">Uncharacterized protein</fullName>
    </submittedName>
</protein>
<accession>A0A5C3QL69</accession>
<sequence>MLPMPGGFNTTAFVYTFALDPRLCNTSVASSRTDSRTGACCFIGMQVNPGFAQGCTKAAGNVLLLDKMLRNCNGSLTEGFSQECFKASSKRVAGIWETNKTLDYGFPNTAPVAGETREKGELKRKLIKLMGAASEKDAAISTAIWRTRQMLSPEDVLTTPSMLVRAVWALVRRQCDGVMGGAPIAPLYTAENVSENGEID</sequence>
<proteinExistence type="predicted"/>
<organism evidence="1 2">
    <name type="scientific">Pterulicium gracile</name>
    <dbReference type="NCBI Taxonomy" id="1884261"/>
    <lineage>
        <taxon>Eukaryota</taxon>
        <taxon>Fungi</taxon>
        <taxon>Dikarya</taxon>
        <taxon>Basidiomycota</taxon>
        <taxon>Agaricomycotina</taxon>
        <taxon>Agaricomycetes</taxon>
        <taxon>Agaricomycetidae</taxon>
        <taxon>Agaricales</taxon>
        <taxon>Pleurotineae</taxon>
        <taxon>Pterulaceae</taxon>
        <taxon>Pterulicium</taxon>
    </lineage>
</organism>